<dbReference type="AlphaFoldDB" id="A0A9D4SM12"/>
<dbReference type="PANTHER" id="PTHR43184">
    <property type="entry name" value="MAJOR FACILITATOR SUPERFAMILY TRANSPORTER 16, ISOFORM B"/>
    <property type="match status" value="1"/>
</dbReference>
<evidence type="ECO:0000313" key="12">
    <source>
        <dbReference type="EMBL" id="KAH7646687.1"/>
    </source>
</evidence>
<feature type="transmembrane region" description="Helical" evidence="10">
    <location>
        <begin position="467"/>
        <end position="488"/>
    </location>
</feature>
<comment type="similarity">
    <text evidence="2">Belongs to the major facilitator superfamily. Organophosphate:Pi antiporter (OPA) (TC 2.A.1.4) family.</text>
</comment>
<feature type="transmembrane region" description="Helical" evidence="10">
    <location>
        <begin position="216"/>
        <end position="237"/>
    </location>
</feature>
<dbReference type="SUPFAM" id="SSF103473">
    <property type="entry name" value="MFS general substrate transporter"/>
    <property type="match status" value="1"/>
</dbReference>
<feature type="transmembrane region" description="Helical" evidence="10">
    <location>
        <begin position="300"/>
        <end position="322"/>
    </location>
</feature>
<accession>A0A9D4SM12</accession>
<dbReference type="InterPro" id="IPR020846">
    <property type="entry name" value="MFS_dom"/>
</dbReference>
<feature type="transmembrane region" description="Helical" evidence="10">
    <location>
        <begin position="123"/>
        <end position="142"/>
    </location>
</feature>
<feature type="transmembrane region" description="Helical" evidence="10">
    <location>
        <begin position="162"/>
        <end position="179"/>
    </location>
</feature>
<evidence type="ECO:0000256" key="1">
    <source>
        <dbReference type="ARBA" id="ARBA00004141"/>
    </source>
</evidence>
<evidence type="ECO:0000256" key="5">
    <source>
        <dbReference type="ARBA" id="ARBA00022692"/>
    </source>
</evidence>
<dbReference type="InterPro" id="IPR036259">
    <property type="entry name" value="MFS_trans_sf"/>
</dbReference>
<evidence type="ECO:0000256" key="8">
    <source>
        <dbReference type="ARBA" id="ARBA00041091"/>
    </source>
</evidence>
<evidence type="ECO:0000259" key="11">
    <source>
        <dbReference type="PROSITE" id="PS50850"/>
    </source>
</evidence>
<evidence type="ECO:0000256" key="3">
    <source>
        <dbReference type="ARBA" id="ARBA00022448"/>
    </source>
</evidence>
<feature type="transmembrane region" description="Helical" evidence="10">
    <location>
        <begin position="399"/>
        <end position="421"/>
    </location>
</feature>
<dbReference type="Gene3D" id="1.20.1250.20">
    <property type="entry name" value="MFS general substrate transporter like domains"/>
    <property type="match status" value="2"/>
</dbReference>
<feature type="transmembrane region" description="Helical" evidence="10">
    <location>
        <begin position="99"/>
        <end position="116"/>
    </location>
</feature>
<dbReference type="PROSITE" id="PS50850">
    <property type="entry name" value="MFS"/>
    <property type="match status" value="1"/>
</dbReference>
<sequence length="495" mass="54541">MTTIIDNINGDDPKRKLFLHRTMKTNDPMLSIMEIFMFFTGYLAERSDMRYFLTEIFTISTSKPMSVVKSKLYIGANSTENWKPFDGQYGKTMLSIMDALYWGNYAIFMFFTGYLAERSDMRYFLTGALMLCGLMCIILGSAYSLQIHSEAFFIMMESLNGIMQTTGWPTVVAIVGVWFGSKKKGLIFGIWNLHTSVGNILGLAIAGAFVDYNWGLSLIVPGCISIAMALITFLFLIPKPSDIGINVEIASTKEDMKKLSTPSPPLPPPTTTMMMNGQQNDDHHLKVNDKEKAISLWKALLIPGVIEFSICLAFAKSVSYIFLNWLPKFLEENDHLSSSSSAYESIMFDIGGMVGSIIAGLLADKTNSSGLICIGFLILAIPSLFIFEKFSSISQAMNFTLQFIAGFFINGPYALITTAVSTNLACKVPSKSAMATVSAIIDGTGSIGAAIGPAITGPMADRFGWNSIFYLSMIADFIAILCLIRVGYQEIRHFI</sequence>
<dbReference type="PIRSF" id="PIRSF002808">
    <property type="entry name" value="Hexose_phosphate_transp"/>
    <property type="match status" value="1"/>
</dbReference>
<dbReference type="Proteomes" id="UP000828236">
    <property type="component" value="Unassembled WGS sequence"/>
</dbReference>
<feature type="transmembrane region" description="Helical" evidence="10">
    <location>
        <begin position="433"/>
        <end position="455"/>
    </location>
</feature>
<proteinExistence type="inferred from homology"/>
<dbReference type="Pfam" id="PF07690">
    <property type="entry name" value="MFS_1"/>
    <property type="match status" value="1"/>
</dbReference>
<gene>
    <name evidence="12" type="ORF">HUG17_2225</name>
</gene>
<evidence type="ECO:0000256" key="2">
    <source>
        <dbReference type="ARBA" id="ARBA00009598"/>
    </source>
</evidence>
<keyword evidence="3" id="KW-0813">Transport</keyword>
<name>A0A9D4SM12_DERFA</name>
<feature type="transmembrane region" description="Helical" evidence="10">
    <location>
        <begin position="342"/>
        <end position="363"/>
    </location>
</feature>
<reference evidence="12" key="2">
    <citation type="journal article" date="2021" name="World Allergy Organ. J.">
        <title>Chromosome-level assembly of Dermatophagoides farinae genome and transcriptome reveals two novel allergens Der f 37 and Der f 39.</title>
        <authorList>
            <person name="Chen J."/>
            <person name="Cai Z."/>
            <person name="Fan D."/>
            <person name="Hu J."/>
            <person name="Hou Y."/>
            <person name="He Y."/>
            <person name="Zhang Z."/>
            <person name="Zhao Z."/>
            <person name="Gao P."/>
            <person name="Hu W."/>
            <person name="Sun J."/>
            <person name="Li J."/>
            <person name="Ji K."/>
        </authorList>
    </citation>
    <scope>NUCLEOTIDE SEQUENCE</scope>
    <source>
        <strain evidence="12">JKM2019</strain>
    </source>
</reference>
<evidence type="ECO:0000256" key="10">
    <source>
        <dbReference type="SAM" id="Phobius"/>
    </source>
</evidence>
<evidence type="ECO:0000256" key="6">
    <source>
        <dbReference type="ARBA" id="ARBA00022989"/>
    </source>
</evidence>
<dbReference type="EMBL" id="SDOV01000001">
    <property type="protein sequence ID" value="KAH7646687.1"/>
    <property type="molecule type" value="Genomic_DNA"/>
</dbReference>
<organism evidence="12">
    <name type="scientific">Dermatophagoides farinae</name>
    <name type="common">American house dust mite</name>
    <dbReference type="NCBI Taxonomy" id="6954"/>
    <lineage>
        <taxon>Eukaryota</taxon>
        <taxon>Metazoa</taxon>
        <taxon>Ecdysozoa</taxon>
        <taxon>Arthropoda</taxon>
        <taxon>Chelicerata</taxon>
        <taxon>Arachnida</taxon>
        <taxon>Acari</taxon>
        <taxon>Acariformes</taxon>
        <taxon>Sarcoptiformes</taxon>
        <taxon>Astigmata</taxon>
        <taxon>Psoroptidia</taxon>
        <taxon>Analgoidea</taxon>
        <taxon>Pyroglyphidae</taxon>
        <taxon>Dermatophagoidinae</taxon>
        <taxon>Dermatophagoides</taxon>
    </lineage>
</organism>
<evidence type="ECO:0000256" key="4">
    <source>
        <dbReference type="ARBA" id="ARBA00022597"/>
    </source>
</evidence>
<feature type="transmembrane region" description="Helical" evidence="10">
    <location>
        <begin position="186"/>
        <end position="210"/>
    </location>
</feature>
<dbReference type="InterPro" id="IPR000849">
    <property type="entry name" value="Sugar_P_transporter"/>
</dbReference>
<dbReference type="PANTHER" id="PTHR43184:SF12">
    <property type="entry name" value="SUGAR PHOSPHATE EXCHANGER 3"/>
    <property type="match status" value="1"/>
</dbReference>
<evidence type="ECO:0000256" key="7">
    <source>
        <dbReference type="ARBA" id="ARBA00023136"/>
    </source>
</evidence>
<comment type="subcellular location">
    <subcellularLocation>
        <location evidence="1">Membrane</location>
        <topology evidence="1">Multi-pass membrane protein</topology>
    </subcellularLocation>
</comment>
<feature type="transmembrane region" description="Helical" evidence="10">
    <location>
        <begin position="25"/>
        <end position="44"/>
    </location>
</feature>
<dbReference type="GO" id="GO:0022857">
    <property type="term" value="F:transmembrane transporter activity"/>
    <property type="evidence" value="ECO:0007669"/>
    <property type="project" value="InterPro"/>
</dbReference>
<feature type="transmembrane region" description="Helical" evidence="10">
    <location>
        <begin position="370"/>
        <end position="387"/>
    </location>
</feature>
<keyword evidence="5 10" id="KW-0812">Transmembrane</keyword>
<dbReference type="InterPro" id="IPR011701">
    <property type="entry name" value="MFS"/>
</dbReference>
<keyword evidence="6 10" id="KW-1133">Transmembrane helix</keyword>
<comment type="caution">
    <text evidence="12">The sequence shown here is derived from an EMBL/GenBank/DDBJ whole genome shotgun (WGS) entry which is preliminary data.</text>
</comment>
<dbReference type="GO" id="GO:0016020">
    <property type="term" value="C:membrane"/>
    <property type="evidence" value="ECO:0007669"/>
    <property type="project" value="UniProtKB-SubCell"/>
</dbReference>
<protein>
    <recommendedName>
        <fullName evidence="8">Sugar phosphate exchanger 3</fullName>
    </recommendedName>
    <alternativeName>
        <fullName evidence="9">Solute carrier family 37 member 3</fullName>
    </alternativeName>
</protein>
<evidence type="ECO:0000256" key="9">
    <source>
        <dbReference type="ARBA" id="ARBA00042039"/>
    </source>
</evidence>
<feature type="domain" description="Major facilitator superfamily (MFS) profile" evidence="11">
    <location>
        <begin position="34"/>
        <end position="491"/>
    </location>
</feature>
<keyword evidence="7 10" id="KW-0472">Membrane</keyword>
<reference evidence="12" key="1">
    <citation type="submission" date="2020-06" db="EMBL/GenBank/DDBJ databases">
        <authorList>
            <person name="Ji K."/>
            <person name="Li J."/>
        </authorList>
    </citation>
    <scope>NUCLEOTIDE SEQUENCE</scope>
    <source>
        <strain evidence="12">JKM2019</strain>
        <tissue evidence="12">Whole body</tissue>
    </source>
</reference>
<keyword evidence="4" id="KW-0762">Sugar transport</keyword>